<dbReference type="PRINTS" id="PR00080">
    <property type="entry name" value="SDRFAMILY"/>
</dbReference>
<dbReference type="RefSeq" id="WP_203386130.1">
    <property type="nucleotide sequence ID" value="NZ_CP064781.1"/>
</dbReference>
<comment type="similarity">
    <text evidence="1 3">Belongs to the short-chain dehydrogenases/reductases (SDR) family.</text>
</comment>
<dbReference type="Pfam" id="PF00106">
    <property type="entry name" value="adh_short"/>
    <property type="match status" value="1"/>
</dbReference>
<keyword evidence="2 5" id="KW-0560">Oxidoreductase</keyword>
<keyword evidence="6" id="KW-1185">Reference proteome</keyword>
<dbReference type="InterPro" id="IPR002347">
    <property type="entry name" value="SDR_fam"/>
</dbReference>
<dbReference type="PANTHER" id="PTHR42879">
    <property type="entry name" value="3-OXOACYL-(ACYL-CARRIER-PROTEIN) REDUCTASE"/>
    <property type="match status" value="1"/>
</dbReference>
<dbReference type="GO" id="GO:0032787">
    <property type="term" value="P:monocarboxylic acid metabolic process"/>
    <property type="evidence" value="ECO:0007669"/>
    <property type="project" value="UniProtKB-ARBA"/>
</dbReference>
<dbReference type="InterPro" id="IPR057326">
    <property type="entry name" value="KR_dom"/>
</dbReference>
<dbReference type="InterPro" id="IPR036291">
    <property type="entry name" value="NAD(P)-bd_dom_sf"/>
</dbReference>
<dbReference type="SMART" id="SM00822">
    <property type="entry name" value="PKS_KR"/>
    <property type="match status" value="1"/>
</dbReference>
<dbReference type="NCBIfam" id="TIGR01829">
    <property type="entry name" value="AcAcCoA_reduct"/>
    <property type="match status" value="1"/>
</dbReference>
<dbReference type="InterPro" id="IPR020904">
    <property type="entry name" value="Sc_DH/Rdtase_CS"/>
</dbReference>
<dbReference type="NCBIfam" id="NF009464">
    <property type="entry name" value="PRK12824.1"/>
    <property type="match status" value="1"/>
</dbReference>
<dbReference type="InterPro" id="IPR011283">
    <property type="entry name" value="Acetoacetyl-CoA_reductase"/>
</dbReference>
<dbReference type="PROSITE" id="PS00061">
    <property type="entry name" value="ADH_SHORT"/>
    <property type="match status" value="1"/>
</dbReference>
<dbReference type="InterPro" id="IPR050259">
    <property type="entry name" value="SDR"/>
</dbReference>
<dbReference type="KEGG" id="ares:IWH25_12545"/>
<evidence type="ECO:0000313" key="6">
    <source>
        <dbReference type="Proteomes" id="UP000663444"/>
    </source>
</evidence>
<dbReference type="CDD" id="cd05333">
    <property type="entry name" value="BKR_SDR_c"/>
    <property type="match status" value="1"/>
</dbReference>
<dbReference type="Proteomes" id="UP000663444">
    <property type="component" value="Chromosome"/>
</dbReference>
<organism evidence="5 6">
    <name type="scientific">Azospira restricta</name>
    <dbReference type="NCBI Taxonomy" id="404405"/>
    <lineage>
        <taxon>Bacteria</taxon>
        <taxon>Pseudomonadati</taxon>
        <taxon>Pseudomonadota</taxon>
        <taxon>Betaproteobacteria</taxon>
        <taxon>Rhodocyclales</taxon>
        <taxon>Rhodocyclaceae</taxon>
        <taxon>Azospira</taxon>
    </lineage>
</organism>
<evidence type="ECO:0000256" key="3">
    <source>
        <dbReference type="RuleBase" id="RU000363"/>
    </source>
</evidence>
<dbReference type="PRINTS" id="PR00081">
    <property type="entry name" value="GDHRDH"/>
</dbReference>
<name>A0A974PX44_9RHOO</name>
<gene>
    <name evidence="5" type="primary">phbB</name>
    <name evidence="5" type="ORF">IWH25_12545</name>
</gene>
<evidence type="ECO:0000259" key="4">
    <source>
        <dbReference type="SMART" id="SM00822"/>
    </source>
</evidence>
<dbReference type="FunFam" id="3.40.50.720:FF:000173">
    <property type="entry name" value="3-oxoacyl-[acyl-carrier protein] reductase"/>
    <property type="match status" value="1"/>
</dbReference>
<evidence type="ECO:0000313" key="5">
    <source>
        <dbReference type="EMBL" id="QRJ62600.1"/>
    </source>
</evidence>
<dbReference type="NCBIfam" id="NF009466">
    <property type="entry name" value="PRK12826.1-2"/>
    <property type="match status" value="1"/>
</dbReference>
<reference evidence="5" key="1">
    <citation type="submission" date="2020-11" db="EMBL/GenBank/DDBJ databases">
        <title>Azospira restricta DSM 18626 genome sequence.</title>
        <authorList>
            <person name="Moe W.M."/>
        </authorList>
    </citation>
    <scope>NUCLEOTIDE SEQUENCE</scope>
    <source>
        <strain evidence="5">DSM 18626</strain>
    </source>
</reference>
<dbReference type="GO" id="GO:0042619">
    <property type="term" value="P:poly-hydroxybutyrate biosynthetic process"/>
    <property type="evidence" value="ECO:0007669"/>
    <property type="project" value="InterPro"/>
</dbReference>
<evidence type="ECO:0000256" key="1">
    <source>
        <dbReference type="ARBA" id="ARBA00006484"/>
    </source>
</evidence>
<dbReference type="GO" id="GO:0018454">
    <property type="term" value="F:acetoacetyl-CoA reductase activity"/>
    <property type="evidence" value="ECO:0007669"/>
    <property type="project" value="UniProtKB-EC"/>
</dbReference>
<dbReference type="PANTHER" id="PTHR42879:SF2">
    <property type="entry name" value="3-OXOACYL-[ACYL-CARRIER-PROTEIN] REDUCTASE FABG"/>
    <property type="match status" value="1"/>
</dbReference>
<sequence length="246" mass="25972">MPRVALVTGGMGGLGEAVCIKLAALGYKVVTTHSPGNAQAKQWLTGMNAMGYGFMAYPCDVADFESCKACVDKVTKEVGPVDVLVNNAGITRDMTFKKMTKADWDAVIGTNLDSVFNMTKQVMDGMVERKWGRVINVSSVNGQKGAFGQTNYSAAKAGMHGFTKALALEVAKAGVTVNTISPGYIGTKMVMAIPQEILESKILPQIPVARLGKPEEIAGLVAYLASDEAAFVTGANISINGGQHMF</sequence>
<dbReference type="EMBL" id="CP064781">
    <property type="protein sequence ID" value="QRJ62600.1"/>
    <property type="molecule type" value="Genomic_DNA"/>
</dbReference>
<accession>A0A974PX44</accession>
<dbReference type="GO" id="GO:0005737">
    <property type="term" value="C:cytoplasm"/>
    <property type="evidence" value="ECO:0007669"/>
    <property type="project" value="InterPro"/>
</dbReference>
<feature type="domain" description="Ketoreductase" evidence="4">
    <location>
        <begin position="3"/>
        <end position="183"/>
    </location>
</feature>
<protein>
    <submittedName>
        <fullName evidence="5">Acetoacetyl-CoA reductase</fullName>
        <ecNumber evidence="5">1.1.1.36</ecNumber>
    </submittedName>
</protein>
<evidence type="ECO:0000256" key="2">
    <source>
        <dbReference type="ARBA" id="ARBA00023002"/>
    </source>
</evidence>
<dbReference type="SUPFAM" id="SSF51735">
    <property type="entry name" value="NAD(P)-binding Rossmann-fold domains"/>
    <property type="match status" value="1"/>
</dbReference>
<proteinExistence type="inferred from homology"/>
<dbReference type="AlphaFoldDB" id="A0A974PX44"/>
<dbReference type="EC" id="1.1.1.36" evidence="5"/>
<dbReference type="Gene3D" id="3.40.50.720">
    <property type="entry name" value="NAD(P)-binding Rossmann-like Domain"/>
    <property type="match status" value="1"/>
</dbReference>